<comment type="caution">
    <text evidence="2">The sequence shown here is derived from an EMBL/GenBank/DDBJ whole genome shotgun (WGS) entry which is preliminary data.</text>
</comment>
<dbReference type="Gene3D" id="3.10.310.50">
    <property type="match status" value="1"/>
</dbReference>
<dbReference type="PANTHER" id="PTHR30373">
    <property type="entry name" value="UPF0603 PROTEIN YGCG"/>
    <property type="match status" value="1"/>
</dbReference>
<dbReference type="Pfam" id="PF04536">
    <property type="entry name" value="TPM_phosphatase"/>
    <property type="match status" value="1"/>
</dbReference>
<sequence>MLRKQRVQLPIFVSHGKRWFSTIGPGYGLRRMLATERLQERSFLPGRVHDVVNPRLVSEPPSWVSDSGRFLEASEQRRLEELCEALANTNVEASVVVLAGLHPEVSSVSGFAAALMNFWGVGHPRLHTGLLVMLLVQQRCLEMRVGYGLARLLPTEKLQQIQQERMRLHLAANKPGQALCEGLEAILTVLSSSSLRKSEQVSRNRHGFGGGQTPIEEFLKKGFYEQDDTAERMQCPNYLPVGVVRSESDKQPRECTRCSVLPWARQASHEEICRLDVSNCSVLKPGERCWIRCREPYFEGEPVHVMCNNSEESGGGLAWDRKTPKCKMKCSASEGFRSAGWI</sequence>
<dbReference type="EMBL" id="CAXAMM010017836">
    <property type="protein sequence ID" value="CAK9042186.1"/>
    <property type="molecule type" value="Genomic_DNA"/>
</dbReference>
<dbReference type="InterPro" id="IPR007621">
    <property type="entry name" value="TPM_dom"/>
</dbReference>
<evidence type="ECO:0000313" key="2">
    <source>
        <dbReference type="EMBL" id="CAK9042186.1"/>
    </source>
</evidence>
<proteinExistence type="predicted"/>
<evidence type="ECO:0000259" key="1">
    <source>
        <dbReference type="Pfam" id="PF04536"/>
    </source>
</evidence>
<evidence type="ECO:0000313" key="3">
    <source>
        <dbReference type="Proteomes" id="UP001642464"/>
    </source>
</evidence>
<keyword evidence="3" id="KW-1185">Reference proteome</keyword>
<accession>A0ABP0LTV8</accession>
<dbReference type="Proteomes" id="UP001642464">
    <property type="component" value="Unassembled WGS sequence"/>
</dbReference>
<protein>
    <recommendedName>
        <fullName evidence="1">TPM domain-containing protein</fullName>
    </recommendedName>
</protein>
<gene>
    <name evidence="2" type="ORF">SCF082_LOCUS24314</name>
</gene>
<name>A0ABP0LTV8_9DINO</name>
<reference evidence="2 3" key="1">
    <citation type="submission" date="2024-02" db="EMBL/GenBank/DDBJ databases">
        <authorList>
            <person name="Chen Y."/>
            <person name="Shah S."/>
            <person name="Dougan E. K."/>
            <person name="Thang M."/>
            <person name="Chan C."/>
        </authorList>
    </citation>
    <scope>NUCLEOTIDE SEQUENCE [LARGE SCALE GENOMIC DNA]</scope>
</reference>
<organism evidence="2 3">
    <name type="scientific">Durusdinium trenchii</name>
    <dbReference type="NCBI Taxonomy" id="1381693"/>
    <lineage>
        <taxon>Eukaryota</taxon>
        <taxon>Sar</taxon>
        <taxon>Alveolata</taxon>
        <taxon>Dinophyceae</taxon>
        <taxon>Suessiales</taxon>
        <taxon>Symbiodiniaceae</taxon>
        <taxon>Durusdinium</taxon>
    </lineage>
</organism>
<feature type="domain" description="TPM" evidence="1">
    <location>
        <begin position="64"/>
        <end position="187"/>
    </location>
</feature>
<dbReference type="PANTHER" id="PTHR30373:SF2">
    <property type="entry name" value="UPF0603 PROTEIN YGCG"/>
    <property type="match status" value="1"/>
</dbReference>